<name>A0ABM4D1X2_HYDVU</name>
<dbReference type="SMART" id="SM00404">
    <property type="entry name" value="PTPc_motif"/>
    <property type="match status" value="1"/>
</dbReference>
<dbReference type="RefSeq" id="XP_065668222.1">
    <property type="nucleotide sequence ID" value="XM_065812150.1"/>
</dbReference>
<dbReference type="PANTHER" id="PTHR46377:SF5">
    <property type="entry name" value="DUAL SPECIFICITY PHOSPHATASE"/>
    <property type="match status" value="1"/>
</dbReference>
<dbReference type="InterPro" id="IPR003595">
    <property type="entry name" value="Tyr_Pase_cat"/>
</dbReference>
<proteinExistence type="predicted"/>
<gene>
    <name evidence="6" type="primary">LOC136088440</name>
</gene>
<dbReference type="InterPro" id="IPR000387">
    <property type="entry name" value="Tyr_Pase_dom"/>
</dbReference>
<dbReference type="CDD" id="cd14498">
    <property type="entry name" value="DSP"/>
    <property type="match status" value="1"/>
</dbReference>
<evidence type="ECO:0000313" key="6">
    <source>
        <dbReference type="RefSeq" id="XP_065668222.1"/>
    </source>
</evidence>
<dbReference type="SUPFAM" id="SSF52799">
    <property type="entry name" value="(Phosphotyrosine protein) phosphatases II"/>
    <property type="match status" value="1"/>
</dbReference>
<evidence type="ECO:0000313" key="5">
    <source>
        <dbReference type="Proteomes" id="UP001652625"/>
    </source>
</evidence>
<dbReference type="PROSITE" id="PS00383">
    <property type="entry name" value="TYR_PHOSPHATASE_1"/>
    <property type="match status" value="1"/>
</dbReference>
<dbReference type="Gene3D" id="3.90.190.10">
    <property type="entry name" value="Protein tyrosine phosphatase superfamily"/>
    <property type="match status" value="1"/>
</dbReference>
<protein>
    <submittedName>
        <fullName evidence="6">Dual specificity protein phosphatase 13B-like</fullName>
    </submittedName>
</protein>
<dbReference type="InterPro" id="IPR020422">
    <property type="entry name" value="TYR_PHOSPHATASE_DUAL_dom"/>
</dbReference>
<organism evidence="5 6">
    <name type="scientific">Hydra vulgaris</name>
    <name type="common">Hydra</name>
    <name type="synonym">Hydra attenuata</name>
    <dbReference type="NCBI Taxonomy" id="6087"/>
    <lineage>
        <taxon>Eukaryota</taxon>
        <taxon>Metazoa</taxon>
        <taxon>Cnidaria</taxon>
        <taxon>Hydrozoa</taxon>
        <taxon>Hydroidolina</taxon>
        <taxon>Anthoathecata</taxon>
        <taxon>Aplanulata</taxon>
        <taxon>Hydridae</taxon>
        <taxon>Hydra</taxon>
    </lineage>
</organism>
<dbReference type="PROSITE" id="PS50054">
    <property type="entry name" value="TYR_PHOSPHATASE_DUAL"/>
    <property type="match status" value="1"/>
</dbReference>
<dbReference type="GeneID" id="136088440"/>
<dbReference type="PANTHER" id="PTHR46377">
    <property type="entry name" value="DUAL SPECIFICITY PROTEIN PHOSPHATASE 19"/>
    <property type="match status" value="1"/>
</dbReference>
<evidence type="ECO:0000259" key="3">
    <source>
        <dbReference type="PROSITE" id="PS50054"/>
    </source>
</evidence>
<dbReference type="InterPro" id="IPR016130">
    <property type="entry name" value="Tyr_Pase_AS"/>
</dbReference>
<feature type="domain" description="Tyrosine specific protein phosphatases" evidence="4">
    <location>
        <begin position="74"/>
        <end position="132"/>
    </location>
</feature>
<keyword evidence="1" id="KW-0378">Hydrolase</keyword>
<keyword evidence="2" id="KW-0904">Protein phosphatase</keyword>
<reference evidence="6" key="1">
    <citation type="submission" date="2025-08" db="UniProtKB">
        <authorList>
            <consortium name="RefSeq"/>
        </authorList>
    </citation>
    <scope>IDENTIFICATION</scope>
</reference>
<evidence type="ECO:0000256" key="2">
    <source>
        <dbReference type="ARBA" id="ARBA00022912"/>
    </source>
</evidence>
<dbReference type="Pfam" id="PF00782">
    <property type="entry name" value="DSPc"/>
    <property type="match status" value="1"/>
</dbReference>
<dbReference type="Proteomes" id="UP001652625">
    <property type="component" value="Chromosome 12"/>
</dbReference>
<dbReference type="InterPro" id="IPR029021">
    <property type="entry name" value="Prot-tyrosine_phosphatase-like"/>
</dbReference>
<evidence type="ECO:0000256" key="1">
    <source>
        <dbReference type="ARBA" id="ARBA00022801"/>
    </source>
</evidence>
<evidence type="ECO:0000259" key="4">
    <source>
        <dbReference type="PROSITE" id="PS50056"/>
    </source>
</evidence>
<dbReference type="SMART" id="SM00195">
    <property type="entry name" value="DSPc"/>
    <property type="match status" value="1"/>
</dbReference>
<dbReference type="PROSITE" id="PS50056">
    <property type="entry name" value="TYR_PHOSPHATASE_2"/>
    <property type="match status" value="1"/>
</dbReference>
<feature type="domain" description="Tyrosine-protein phosphatase" evidence="3">
    <location>
        <begin position="7"/>
        <end position="153"/>
    </location>
</feature>
<sequence>MSHPFETINQVDENIFISGYLAANDRNKIRDLGITRIVKMFGDDVNYLGGYHRHDGVKYAVFPAVDIPSYDIRKDVVEALQFIREGINNNERILVHCHAGISRSSTIVLFYLMIIRGYSLESALNRLKRIRPIVSPNYGFMYHLRATDLKIQRLYRKK</sequence>
<accession>A0ABM4D1X2</accession>
<dbReference type="InterPro" id="IPR000340">
    <property type="entry name" value="Dual-sp_phosphatase_cat-dom"/>
</dbReference>
<keyword evidence="5" id="KW-1185">Reference proteome</keyword>